<evidence type="ECO:0000313" key="3">
    <source>
        <dbReference type="EMBL" id="CAF0700936.1"/>
    </source>
</evidence>
<comment type="caution">
    <text evidence="3">The sequence shown here is derived from an EMBL/GenBank/DDBJ whole genome shotgun (WGS) entry which is preliminary data.</text>
</comment>
<feature type="transmembrane region" description="Helical" evidence="2">
    <location>
        <begin position="235"/>
        <end position="255"/>
    </location>
</feature>
<feature type="transmembrane region" description="Helical" evidence="2">
    <location>
        <begin position="212"/>
        <end position="229"/>
    </location>
</feature>
<evidence type="ECO:0000256" key="1">
    <source>
        <dbReference type="SAM" id="MobiDB-lite"/>
    </source>
</evidence>
<sequence length="371" mass="42729">MPIGQRDTRRTHGLAEESQQKGERRKKGPRAHSFDPSAKRLALAETKPKGKASFVWLMGWLSPFSLARSSLPFYGWVGLAVVAGAEILLWTKTEPIYTFFTPTVWTGYILWADSVVRSRKRASLLSTRRAEAIFMAVWSIVVWLVFEAYNLRLKNWYYVGLPLHRFWEITGYLWAFATILPAILETEELLEVCKLCVDVPVRPVRVTRVQRRSYFATGGALLLLPLVVPERLARYLFGLVWIGFIFLCEPILYELKAPGILSDWEQGQAARHCRLLLAGALCGFLWEFWNFWAGAKWHYTLPPPFDRGPRIFEMPWLGFLGFLPFGVECFCLYQFGWTLWSRLQKSLLFPSEKGRLATLPPKNGAPKEPRH</sequence>
<keyword evidence="2" id="KW-1133">Transmembrane helix</keyword>
<protein>
    <recommendedName>
        <fullName evidence="5">Transmembrane protein</fullName>
    </recommendedName>
</protein>
<reference evidence="3" key="1">
    <citation type="submission" date="2021-02" db="EMBL/GenBank/DDBJ databases">
        <authorList>
            <person name="Cremers G."/>
            <person name="Picone N."/>
        </authorList>
    </citation>
    <scope>NUCLEOTIDE SEQUENCE</scope>
    <source>
        <strain evidence="3">PQ17</strain>
    </source>
</reference>
<feature type="transmembrane region" description="Helical" evidence="2">
    <location>
        <begin position="275"/>
        <end position="295"/>
    </location>
</feature>
<gene>
    <name evidence="3" type="ORF">MPNT_40082</name>
</gene>
<keyword evidence="2" id="KW-0472">Membrane</keyword>
<feature type="transmembrane region" description="Helical" evidence="2">
    <location>
        <begin position="315"/>
        <end position="335"/>
    </location>
</feature>
<feature type="compositionally biased region" description="Basic and acidic residues" evidence="1">
    <location>
        <begin position="1"/>
        <end position="22"/>
    </location>
</feature>
<feature type="transmembrane region" description="Helical" evidence="2">
    <location>
        <begin position="166"/>
        <end position="184"/>
    </location>
</feature>
<dbReference type="AlphaFoldDB" id="A0A8J2FT92"/>
<proteinExistence type="predicted"/>
<dbReference type="RefSeq" id="WP_214096411.1">
    <property type="nucleotide sequence ID" value="NZ_CAJNOB010000034.1"/>
</dbReference>
<feature type="transmembrane region" description="Helical" evidence="2">
    <location>
        <begin position="96"/>
        <end position="116"/>
    </location>
</feature>
<feature type="region of interest" description="Disordered" evidence="1">
    <location>
        <begin position="1"/>
        <end position="36"/>
    </location>
</feature>
<accession>A0A8J2FT92</accession>
<dbReference type="Proteomes" id="UP000663859">
    <property type="component" value="Unassembled WGS sequence"/>
</dbReference>
<keyword evidence="4" id="KW-1185">Reference proteome</keyword>
<feature type="transmembrane region" description="Helical" evidence="2">
    <location>
        <begin position="128"/>
        <end position="146"/>
    </location>
</feature>
<organism evidence="3 4">
    <name type="scientific">Candidatus Methylacidithermus pantelleriae</name>
    <dbReference type="NCBI Taxonomy" id="2744239"/>
    <lineage>
        <taxon>Bacteria</taxon>
        <taxon>Pseudomonadati</taxon>
        <taxon>Verrucomicrobiota</taxon>
        <taxon>Methylacidiphilae</taxon>
        <taxon>Methylacidiphilales</taxon>
        <taxon>Methylacidiphilaceae</taxon>
        <taxon>Candidatus Methylacidithermus</taxon>
    </lineage>
</organism>
<dbReference type="EMBL" id="CAJNOB010000034">
    <property type="protein sequence ID" value="CAF0700936.1"/>
    <property type="molecule type" value="Genomic_DNA"/>
</dbReference>
<keyword evidence="2" id="KW-0812">Transmembrane</keyword>
<feature type="transmembrane region" description="Helical" evidence="2">
    <location>
        <begin position="71"/>
        <end position="90"/>
    </location>
</feature>
<evidence type="ECO:0008006" key="5">
    <source>
        <dbReference type="Google" id="ProtNLM"/>
    </source>
</evidence>
<evidence type="ECO:0000256" key="2">
    <source>
        <dbReference type="SAM" id="Phobius"/>
    </source>
</evidence>
<evidence type="ECO:0000313" key="4">
    <source>
        <dbReference type="Proteomes" id="UP000663859"/>
    </source>
</evidence>
<name>A0A8J2FT92_9BACT</name>